<feature type="compositionally biased region" description="Basic and acidic residues" evidence="1">
    <location>
        <begin position="79"/>
        <end position="90"/>
    </location>
</feature>
<keyword evidence="2" id="KW-0732">Signal</keyword>
<name>A0A9P3GBI2_9APHY</name>
<organism evidence="3 4">
    <name type="scientific">Phanerochaete sordida</name>
    <dbReference type="NCBI Taxonomy" id="48140"/>
    <lineage>
        <taxon>Eukaryota</taxon>
        <taxon>Fungi</taxon>
        <taxon>Dikarya</taxon>
        <taxon>Basidiomycota</taxon>
        <taxon>Agaricomycotina</taxon>
        <taxon>Agaricomycetes</taxon>
        <taxon>Polyporales</taxon>
        <taxon>Phanerochaetaceae</taxon>
        <taxon>Phanerochaete</taxon>
    </lineage>
</organism>
<dbReference type="EMBL" id="BPQB01000030">
    <property type="protein sequence ID" value="GJE93033.1"/>
    <property type="molecule type" value="Genomic_DNA"/>
</dbReference>
<dbReference type="AlphaFoldDB" id="A0A9P3GBI2"/>
<proteinExistence type="predicted"/>
<protein>
    <submittedName>
        <fullName evidence="3">Uncharacterized protein</fullName>
    </submittedName>
</protein>
<evidence type="ECO:0000256" key="1">
    <source>
        <dbReference type="SAM" id="MobiDB-lite"/>
    </source>
</evidence>
<keyword evidence="4" id="KW-1185">Reference proteome</keyword>
<feature type="region of interest" description="Disordered" evidence="1">
    <location>
        <begin position="62"/>
        <end position="90"/>
    </location>
</feature>
<feature type="signal peptide" evidence="2">
    <location>
        <begin position="1"/>
        <end position="20"/>
    </location>
</feature>
<evidence type="ECO:0000256" key="2">
    <source>
        <dbReference type="SAM" id="SignalP"/>
    </source>
</evidence>
<reference evidence="3 4" key="1">
    <citation type="submission" date="2021-08" db="EMBL/GenBank/DDBJ databases">
        <title>Draft Genome Sequence of Phanerochaete sordida strain YK-624.</title>
        <authorList>
            <person name="Mori T."/>
            <person name="Dohra H."/>
            <person name="Suzuki T."/>
            <person name="Kawagishi H."/>
            <person name="Hirai H."/>
        </authorList>
    </citation>
    <scope>NUCLEOTIDE SEQUENCE [LARGE SCALE GENOMIC DNA]</scope>
    <source>
        <strain evidence="3 4">YK-624</strain>
    </source>
</reference>
<evidence type="ECO:0000313" key="3">
    <source>
        <dbReference type="EMBL" id="GJE93033.1"/>
    </source>
</evidence>
<comment type="caution">
    <text evidence="3">The sequence shown here is derived from an EMBL/GenBank/DDBJ whole genome shotgun (WGS) entry which is preliminary data.</text>
</comment>
<gene>
    <name evidence="3" type="ORF">PsYK624_091920</name>
</gene>
<evidence type="ECO:0000313" key="4">
    <source>
        <dbReference type="Proteomes" id="UP000703269"/>
    </source>
</evidence>
<accession>A0A9P3GBI2</accession>
<dbReference type="Proteomes" id="UP000703269">
    <property type="component" value="Unassembled WGS sequence"/>
</dbReference>
<sequence>MKSTALAALALFVSAPAVLAAPKICPDICIIPEGSTTPVITSVAELSGSALAGKACLVERRDTRKGRRYGRNTAPLSRSSEHSIQTDEHR</sequence>
<feature type="chain" id="PRO_5040341998" evidence="2">
    <location>
        <begin position="21"/>
        <end position="90"/>
    </location>
</feature>